<dbReference type="PANTHER" id="PTHR32183:SF6">
    <property type="entry name" value="CYSTEINE SULFINATE DESULFINASE_CYSTEINE DESULFURASE AND RELATED ENZYMES"/>
    <property type="match status" value="1"/>
</dbReference>
<dbReference type="EMBL" id="MSFM01000001">
    <property type="protein sequence ID" value="PKY08428.1"/>
    <property type="molecule type" value="Genomic_DNA"/>
</dbReference>
<proteinExistence type="predicted"/>
<evidence type="ECO:0000256" key="4">
    <source>
        <dbReference type="ARBA" id="ARBA00022691"/>
    </source>
</evidence>
<dbReference type="GO" id="GO:0032259">
    <property type="term" value="P:methylation"/>
    <property type="evidence" value="ECO:0007669"/>
    <property type="project" value="UniProtKB-KW"/>
</dbReference>
<sequence length="265" mass="29177">MDSLPLAPTPTRLISHFLKRPVQDHGPGWSALWDSNNSDLWDRGKPSPALIDLIEQQPLAFSPSTTDGRRKKALVPGCGRGYDVVMLALHGFDAYGLEISATAVAEARKYAAVEMSRPQEYNFDQAQSLTRDVGSATFIVGDFFESGSPRFTWLILAQFLCALHPHVRPQWAARMAQLVQPHGVLVCLEFPMYKDPLQDGPPWGVNGVHWDLLARGGDGVAGISQPPEAATDGLCGAFQRVQYFMPGRSYESGKGTDMMSVYERK</sequence>
<evidence type="ECO:0000313" key="6">
    <source>
        <dbReference type="Proteomes" id="UP000234254"/>
    </source>
</evidence>
<keyword evidence="1" id="KW-0597">Phosphoprotein</keyword>
<dbReference type="GeneID" id="36545482"/>
<name>A0A2I1DEZ6_ASPC2</name>
<dbReference type="OrthoDB" id="276151at2759"/>
<dbReference type="VEuPathDB" id="FungiDB:P168DRAFT_294476"/>
<dbReference type="PROSITE" id="PS51585">
    <property type="entry name" value="SAM_MT_TPMT"/>
    <property type="match status" value="1"/>
</dbReference>
<dbReference type="Pfam" id="PF05724">
    <property type="entry name" value="TPMT"/>
    <property type="match status" value="1"/>
</dbReference>
<keyword evidence="3" id="KW-0808">Transferase</keyword>
<evidence type="ECO:0000256" key="3">
    <source>
        <dbReference type="ARBA" id="ARBA00022679"/>
    </source>
</evidence>
<evidence type="ECO:0000313" key="5">
    <source>
        <dbReference type="EMBL" id="PKY08428.1"/>
    </source>
</evidence>
<gene>
    <name evidence="5" type="ORF">P168DRAFT_294476</name>
</gene>
<comment type="caution">
    <text evidence="5">The sequence shown here is derived from an EMBL/GenBank/DDBJ whole genome shotgun (WGS) entry which is preliminary data.</text>
</comment>
<dbReference type="CDD" id="cd02440">
    <property type="entry name" value="AdoMet_MTases"/>
    <property type="match status" value="1"/>
</dbReference>
<reference evidence="5" key="1">
    <citation type="submission" date="2016-12" db="EMBL/GenBank/DDBJ databases">
        <title>The genomes of Aspergillus section Nigri reveals drivers in fungal speciation.</title>
        <authorList>
            <consortium name="DOE Joint Genome Institute"/>
            <person name="Vesth T.C."/>
            <person name="Nybo J."/>
            <person name="Theobald S."/>
            <person name="Brandl J."/>
            <person name="Frisvad J.C."/>
            <person name="Nielsen K.F."/>
            <person name="Lyhne E.K."/>
            <person name="Kogle M.E."/>
            <person name="Kuo A."/>
            <person name="Riley R."/>
            <person name="Clum A."/>
            <person name="Nolan M."/>
            <person name="Lipzen A."/>
            <person name="Salamov A."/>
            <person name="Henrissat B."/>
            <person name="Wiebenga A."/>
            <person name="De vries R.P."/>
            <person name="Grigoriev I.V."/>
            <person name="Mortensen U.H."/>
            <person name="Andersen M.R."/>
            <person name="Baker S.E."/>
        </authorList>
    </citation>
    <scope>NUCLEOTIDE SEQUENCE</scope>
    <source>
        <strain evidence="5">IBT 28561</strain>
    </source>
</reference>
<keyword evidence="4" id="KW-0949">S-adenosyl-L-methionine</keyword>
<dbReference type="GO" id="GO:0008757">
    <property type="term" value="F:S-adenosylmethionine-dependent methyltransferase activity"/>
    <property type="evidence" value="ECO:0007669"/>
    <property type="project" value="InterPro"/>
</dbReference>
<organism evidence="5 6">
    <name type="scientific">Aspergillus campestris (strain IBT 28561)</name>
    <dbReference type="NCBI Taxonomy" id="1392248"/>
    <lineage>
        <taxon>Eukaryota</taxon>
        <taxon>Fungi</taxon>
        <taxon>Dikarya</taxon>
        <taxon>Ascomycota</taxon>
        <taxon>Pezizomycotina</taxon>
        <taxon>Eurotiomycetes</taxon>
        <taxon>Eurotiomycetidae</taxon>
        <taxon>Eurotiales</taxon>
        <taxon>Aspergillaceae</taxon>
        <taxon>Aspergillus</taxon>
        <taxon>Aspergillus subgen. Circumdati</taxon>
    </lineage>
</organism>
<dbReference type="AlphaFoldDB" id="A0A2I1DEZ6"/>
<evidence type="ECO:0000256" key="1">
    <source>
        <dbReference type="ARBA" id="ARBA00022553"/>
    </source>
</evidence>
<dbReference type="RefSeq" id="XP_024697022.1">
    <property type="nucleotide sequence ID" value="XM_024837958.1"/>
</dbReference>
<dbReference type="InterPro" id="IPR029063">
    <property type="entry name" value="SAM-dependent_MTases_sf"/>
</dbReference>
<dbReference type="Gene3D" id="3.40.50.150">
    <property type="entry name" value="Vaccinia Virus protein VP39"/>
    <property type="match status" value="1"/>
</dbReference>
<keyword evidence="2" id="KW-0489">Methyltransferase</keyword>
<dbReference type="Proteomes" id="UP000234254">
    <property type="component" value="Unassembled WGS sequence"/>
</dbReference>
<dbReference type="PANTHER" id="PTHR32183">
    <property type="match status" value="1"/>
</dbReference>
<dbReference type="SUPFAM" id="SSF53335">
    <property type="entry name" value="S-adenosyl-L-methionine-dependent methyltransferases"/>
    <property type="match status" value="1"/>
</dbReference>
<keyword evidence="6" id="KW-1185">Reference proteome</keyword>
<protein>
    <submittedName>
        <fullName evidence="5">Thiopurine S-methyltransferase family protein</fullName>
    </submittedName>
</protein>
<dbReference type="InterPro" id="IPR008854">
    <property type="entry name" value="TPMT"/>
</dbReference>
<accession>A0A2I1DEZ6</accession>
<evidence type="ECO:0000256" key="2">
    <source>
        <dbReference type="ARBA" id="ARBA00022603"/>
    </source>
</evidence>